<dbReference type="AlphaFoldDB" id="A0AAD4XJ48"/>
<dbReference type="Gene3D" id="3.30.420.40">
    <property type="match status" value="2"/>
</dbReference>
<keyword evidence="2" id="KW-0067">ATP-binding</keyword>
<evidence type="ECO:0000256" key="1">
    <source>
        <dbReference type="ARBA" id="ARBA00022741"/>
    </source>
</evidence>
<comment type="caution">
    <text evidence="3">The sequence shown here is derived from an EMBL/GenBank/DDBJ whole genome shotgun (WGS) entry which is preliminary data.</text>
</comment>
<dbReference type="Pfam" id="PF00012">
    <property type="entry name" value="HSP70"/>
    <property type="match status" value="2"/>
</dbReference>
<keyword evidence="1" id="KW-0547">Nucleotide-binding</keyword>
<dbReference type="Gene3D" id="2.60.34.10">
    <property type="entry name" value="Substrate Binding Domain Of DNAk, Chain A, domain 1"/>
    <property type="match status" value="1"/>
</dbReference>
<proteinExistence type="predicted"/>
<dbReference type="InterPro" id="IPR043129">
    <property type="entry name" value="ATPase_NBD"/>
</dbReference>
<organism evidence="3 4">
    <name type="scientific">Papaver atlanticum</name>
    <dbReference type="NCBI Taxonomy" id="357466"/>
    <lineage>
        <taxon>Eukaryota</taxon>
        <taxon>Viridiplantae</taxon>
        <taxon>Streptophyta</taxon>
        <taxon>Embryophyta</taxon>
        <taxon>Tracheophyta</taxon>
        <taxon>Spermatophyta</taxon>
        <taxon>Magnoliopsida</taxon>
        <taxon>Ranunculales</taxon>
        <taxon>Papaveraceae</taxon>
        <taxon>Papaveroideae</taxon>
        <taxon>Papaver</taxon>
    </lineage>
</organism>
<evidence type="ECO:0000313" key="3">
    <source>
        <dbReference type="EMBL" id="KAI3918906.1"/>
    </source>
</evidence>
<dbReference type="GO" id="GO:0005524">
    <property type="term" value="F:ATP binding"/>
    <property type="evidence" value="ECO:0007669"/>
    <property type="project" value="UniProtKB-KW"/>
</dbReference>
<dbReference type="EMBL" id="JAJJMB010008951">
    <property type="protein sequence ID" value="KAI3918906.1"/>
    <property type="molecule type" value="Genomic_DNA"/>
</dbReference>
<dbReference type="Proteomes" id="UP001202328">
    <property type="component" value="Unassembled WGS sequence"/>
</dbReference>
<dbReference type="PROSITE" id="PS00329">
    <property type="entry name" value="HSP70_2"/>
    <property type="match status" value="1"/>
</dbReference>
<dbReference type="InterPro" id="IPR018181">
    <property type="entry name" value="Heat_shock_70_CS"/>
</dbReference>
<accession>A0AAD4XJ48</accession>
<evidence type="ECO:0000313" key="4">
    <source>
        <dbReference type="Proteomes" id="UP001202328"/>
    </source>
</evidence>
<keyword evidence="4" id="KW-1185">Reference proteome</keyword>
<dbReference type="SUPFAM" id="SSF100920">
    <property type="entry name" value="Heat shock protein 70kD (HSP70), peptide-binding domain"/>
    <property type="match status" value="1"/>
</dbReference>
<evidence type="ECO:0000256" key="2">
    <source>
        <dbReference type="ARBA" id="ARBA00022840"/>
    </source>
</evidence>
<reference evidence="3" key="1">
    <citation type="submission" date="2022-04" db="EMBL/GenBank/DDBJ databases">
        <title>A functionally conserved STORR gene fusion in Papaver species that diverged 16.8 million years ago.</title>
        <authorList>
            <person name="Catania T."/>
        </authorList>
    </citation>
    <scope>NUCLEOTIDE SEQUENCE</scope>
    <source>
        <strain evidence="3">S-188037</strain>
    </source>
</reference>
<dbReference type="InterPro" id="IPR029047">
    <property type="entry name" value="HSP70_peptide-bd_sf"/>
</dbReference>
<dbReference type="GO" id="GO:0140662">
    <property type="term" value="F:ATP-dependent protein folding chaperone"/>
    <property type="evidence" value="ECO:0007669"/>
    <property type="project" value="InterPro"/>
</dbReference>
<dbReference type="SUPFAM" id="SSF53067">
    <property type="entry name" value="Actin-like ATPase domain"/>
    <property type="match status" value="2"/>
</dbReference>
<dbReference type="PANTHER" id="PTHR19375">
    <property type="entry name" value="HEAT SHOCK PROTEIN 70KDA"/>
    <property type="match status" value="1"/>
</dbReference>
<gene>
    <name evidence="3" type="ORF">MKW98_017354</name>
</gene>
<name>A0AAD4XJ48_9MAGN</name>
<protein>
    <submittedName>
        <fullName evidence="3">Uncharacterized protein</fullName>
    </submittedName>
</protein>
<dbReference type="InterPro" id="IPR013126">
    <property type="entry name" value="Hsp_70_fam"/>
</dbReference>
<sequence>MKRAGSSSSMESRNVKDRKVRVIGIDLATKYRSWILVDKNPINTILDIKRLVGAKFSSNITQTDQVNWPFEVIVVDPISKNDEPNVIVRSFSGLQRYTGQELLSMILKELKRIAEEILAAKQAATMAGFRESHQQQQQHCVETRTSQEDEGNVLIFDLGGGTLSVSVINIKDGCKKYAVKSVAGDTHLGGKDLNDLLAFFCSAKMEEIQNEEFLSVSGRSKRIRDILRAFCSDGKGLCKIVDPDNVVWCVALTNPPLNGISIKDVVPRSLSAQSRGLTFRNFIPRNAVIPSKRKGQAKLTDNNLIGYFIFDGIQAAEMGGRNITVSSAVDHDGILNELIKFGREMENPAQEVEEESKRKKIEAKLKVWLFTQHMSREVPDNFSRNELPEVRDSELKLDELQRTYFLMLHEIVPVPKNIRGNWM</sequence>